<organism evidence="2 3">
    <name type="scientific">Candidatus Enterococcus ferrettii</name>
    <dbReference type="NCBI Taxonomy" id="2815324"/>
    <lineage>
        <taxon>Bacteria</taxon>
        <taxon>Bacillati</taxon>
        <taxon>Bacillota</taxon>
        <taxon>Bacilli</taxon>
        <taxon>Lactobacillales</taxon>
        <taxon>Enterococcaceae</taxon>
        <taxon>Enterococcus</taxon>
    </lineage>
</organism>
<evidence type="ECO:0008006" key="4">
    <source>
        <dbReference type="Google" id="ProtNLM"/>
    </source>
</evidence>
<evidence type="ECO:0000256" key="1">
    <source>
        <dbReference type="SAM" id="SignalP"/>
    </source>
</evidence>
<dbReference type="RefSeq" id="WP_207704701.1">
    <property type="nucleotide sequence ID" value="NZ_JAFREL020000003.1"/>
</dbReference>
<dbReference type="PROSITE" id="PS51257">
    <property type="entry name" value="PROKAR_LIPOPROTEIN"/>
    <property type="match status" value="1"/>
</dbReference>
<comment type="caution">
    <text evidence="2">The sequence shown here is derived from an EMBL/GenBank/DDBJ whole genome shotgun (WGS) entry which is preliminary data.</text>
</comment>
<evidence type="ECO:0000313" key="2">
    <source>
        <dbReference type="EMBL" id="MEO1771666.1"/>
    </source>
</evidence>
<keyword evidence="1" id="KW-0732">Signal</keyword>
<reference evidence="2 3" key="1">
    <citation type="submission" date="2021-03" db="EMBL/GenBank/DDBJ databases">
        <authorList>
            <person name="Gilmore M.S."/>
            <person name="Schwartzman J."/>
            <person name="Van Tyne D."/>
            <person name="Martin M."/>
            <person name="Earl A.M."/>
            <person name="Manson A.L."/>
            <person name="Straub T."/>
            <person name="Salamzade R."/>
            <person name="Saavedra J."/>
            <person name="Lebreton F."/>
            <person name="Prichula J."/>
            <person name="Schaufler K."/>
            <person name="Gaca A."/>
            <person name="Sgardioli B."/>
            <person name="Wagenaar J."/>
            <person name="Strong T."/>
        </authorList>
    </citation>
    <scope>NUCLEOTIDE SEQUENCE [LARGE SCALE GENOMIC DNA]</scope>
    <source>
        <strain evidence="2 3">665A</strain>
    </source>
</reference>
<protein>
    <recommendedName>
        <fullName evidence="4">Lipoprotein</fullName>
    </recommendedName>
</protein>
<evidence type="ECO:0000313" key="3">
    <source>
        <dbReference type="Proteomes" id="UP000664357"/>
    </source>
</evidence>
<sequence length="220" mass="24840">MEKGKKLLRWGIMLVASLFLFSACGAYDASGYVKSMLDTQTQGKYDQYLELTESTKKDAEDIYNKTIEAQMDAVDAEALSDELSGKYEELFKKTFKKTKYTVGEAKEGDDDSFTVPVEIETLQLFEGVEENLAAFQEELTTELMTQMVEEGTVPDDEELNERAFQHLYDYLNEKVENPTYGKKSTVEVKVAKNSDGLYEADQSDLEEIDNKLIDTADSGI</sequence>
<feature type="signal peptide" evidence="1">
    <location>
        <begin position="1"/>
        <end position="26"/>
    </location>
</feature>
<name>A0ABV0ESS7_9ENTE</name>
<dbReference type="EMBL" id="JAFREL020000003">
    <property type="protein sequence ID" value="MEO1771666.1"/>
    <property type="molecule type" value="Genomic_DNA"/>
</dbReference>
<dbReference type="Proteomes" id="UP000664357">
    <property type="component" value="Unassembled WGS sequence"/>
</dbReference>
<reference evidence="2 3" key="2">
    <citation type="submission" date="2024-02" db="EMBL/GenBank/DDBJ databases">
        <title>The Genome Sequence of Enterococcus sp. DIV0159.</title>
        <authorList>
            <person name="Earl A."/>
            <person name="Manson A."/>
            <person name="Gilmore M."/>
            <person name="Sanders J."/>
            <person name="Shea T."/>
            <person name="Howe W."/>
            <person name="Livny J."/>
            <person name="Cuomo C."/>
            <person name="Neafsey D."/>
            <person name="Birren B."/>
        </authorList>
    </citation>
    <scope>NUCLEOTIDE SEQUENCE [LARGE SCALE GENOMIC DNA]</scope>
    <source>
        <strain evidence="2 3">665A</strain>
    </source>
</reference>
<keyword evidence="3" id="KW-1185">Reference proteome</keyword>
<feature type="chain" id="PRO_5045806651" description="Lipoprotein" evidence="1">
    <location>
        <begin position="27"/>
        <end position="220"/>
    </location>
</feature>
<proteinExistence type="predicted"/>
<accession>A0ABV0ESS7</accession>
<gene>
    <name evidence="2" type="ORF">JZO67_003647</name>
</gene>